<gene>
    <name evidence="1" type="ORF">PPSIR1_04593</name>
</gene>
<proteinExistence type="predicted"/>
<organism evidence="1 2">
    <name type="scientific">Plesiocystis pacifica SIR-1</name>
    <dbReference type="NCBI Taxonomy" id="391625"/>
    <lineage>
        <taxon>Bacteria</taxon>
        <taxon>Pseudomonadati</taxon>
        <taxon>Myxococcota</taxon>
        <taxon>Polyangia</taxon>
        <taxon>Nannocystales</taxon>
        <taxon>Nannocystaceae</taxon>
        <taxon>Plesiocystis</taxon>
    </lineage>
</organism>
<dbReference type="NCBIfam" id="TIGR02265">
    <property type="entry name" value="Mxa_TIGR02265"/>
    <property type="match status" value="1"/>
</dbReference>
<sequence>MDLEAVVDLVPDTATTKGMFVNRALRLAPSEVDEEDVLTLAGAKLQRFIPFRDYAWTEFIRICAAVGELSVGEGRRSEGLRFVGHSFYPEFAESVAGKVVFGFLGRYADRVIPLGPKAWTMSATLGAITGESVGDRHYRYHFEGLPSDIVESLSVGIIEGALSFCGVEGEFLIKVLGPTKSVLDIRWSED</sequence>
<dbReference type="AlphaFoldDB" id="A6GBE8"/>
<dbReference type="EMBL" id="ABCS01000057">
    <property type="protein sequence ID" value="EDM76857.1"/>
    <property type="molecule type" value="Genomic_DNA"/>
</dbReference>
<accession>A6GBE8</accession>
<name>A6GBE8_9BACT</name>
<dbReference type="Pfam" id="PF09536">
    <property type="entry name" value="DUF2378"/>
    <property type="match status" value="1"/>
</dbReference>
<dbReference type="InterPro" id="IPR011751">
    <property type="entry name" value="Mxa_paralog_2265"/>
</dbReference>
<evidence type="ECO:0000313" key="1">
    <source>
        <dbReference type="EMBL" id="EDM76857.1"/>
    </source>
</evidence>
<reference evidence="1 2" key="1">
    <citation type="submission" date="2007-06" db="EMBL/GenBank/DDBJ databases">
        <authorList>
            <person name="Shimkets L."/>
            <person name="Ferriera S."/>
            <person name="Johnson J."/>
            <person name="Kravitz S."/>
            <person name="Beeson K."/>
            <person name="Sutton G."/>
            <person name="Rogers Y.-H."/>
            <person name="Friedman R."/>
            <person name="Frazier M."/>
            <person name="Venter J.C."/>
        </authorList>
    </citation>
    <scope>NUCLEOTIDE SEQUENCE [LARGE SCALE GENOMIC DNA]</scope>
    <source>
        <strain evidence="1 2">SIR-1</strain>
    </source>
</reference>
<evidence type="ECO:0000313" key="2">
    <source>
        <dbReference type="Proteomes" id="UP000005801"/>
    </source>
</evidence>
<protein>
    <submittedName>
        <fullName evidence="1">Uncharacterized protein</fullName>
    </submittedName>
</protein>
<keyword evidence="2" id="KW-1185">Reference proteome</keyword>
<dbReference type="Proteomes" id="UP000005801">
    <property type="component" value="Unassembled WGS sequence"/>
</dbReference>
<comment type="caution">
    <text evidence="1">The sequence shown here is derived from an EMBL/GenBank/DDBJ whole genome shotgun (WGS) entry which is preliminary data.</text>
</comment>